<proteinExistence type="inferred from homology"/>
<feature type="binding site" evidence="8">
    <location>
        <position position="293"/>
    </location>
    <ligand>
        <name>allantoate</name>
        <dbReference type="ChEBI" id="CHEBI:17536"/>
    </ligand>
</feature>
<dbReference type="InterPro" id="IPR036264">
    <property type="entry name" value="Bact_exopeptidase_dim_dom"/>
</dbReference>
<dbReference type="SUPFAM" id="SSF53187">
    <property type="entry name" value="Zn-dependent exopeptidases"/>
    <property type="match status" value="1"/>
</dbReference>
<reference evidence="10 11" key="1">
    <citation type="submission" date="2018-08" db="EMBL/GenBank/DDBJ databases">
        <title>Sphingobium sp. EO9.</title>
        <authorList>
            <person name="Park Y."/>
            <person name="Kim K.H."/>
            <person name="Jeon C.O."/>
        </authorList>
    </citation>
    <scope>NUCLEOTIDE SEQUENCE [LARGE SCALE GENOMIC DNA]</scope>
    <source>
        <strain evidence="10 11">EO9</strain>
    </source>
</reference>
<feature type="binding site" evidence="8">
    <location>
        <position position="233"/>
    </location>
    <ligand>
        <name>allantoate</name>
        <dbReference type="ChEBI" id="CHEBI:17536"/>
    </ligand>
</feature>
<keyword evidence="7" id="KW-0862">Zinc</keyword>
<evidence type="ECO:0000256" key="7">
    <source>
        <dbReference type="PIRSR" id="PIRSR001235-1"/>
    </source>
</evidence>
<sequence>MVSSGARAVARCDALGVAPYSDMEGGLYRGYLTAAHRASVDQVGLWMVEAGMYPTIDPAGNLVGHYYSDVVDAPSLIIGSHIDSVRNGGVYDGPLGIMLGIECVAALHAQGKRLPFAIEIYAFGDEEGSRFPAAMLTSRAVAGTLDADLTNIKDDKGTSLPDALRLFNADYEAIIAGRAIWTKEQLGLTTFHNARRKPGTTLAYLEAHIEQGPVLEADGLAVGTVTGIAAQLRYQVVVKGMSGHAGTSSMPLRRDALAGAAEMILAIETIARADASDLVATVGRIEALPGAPNVIAGEVRFSIDIRSGDAARRDRAAEAILDALAAIADRRDLDVATQRVHDLPASPCDPALMDLMDAAIADAGHPARRLVSGAGHDAMVMAALCPIAMLFIRCRQGISHNPAEHVDPADADVALQVMLGFIDRLGATFDPA</sequence>
<dbReference type="OrthoDB" id="9808195at2"/>
<comment type="cofactor">
    <cofactor evidence="1">
        <name>Mn(2+)</name>
        <dbReference type="ChEBI" id="CHEBI:29035"/>
    </cofactor>
</comment>
<organism evidence="10 11">
    <name type="scientific">Sphingobium terrigena</name>
    <dbReference type="NCBI Taxonomy" id="2304063"/>
    <lineage>
        <taxon>Bacteria</taxon>
        <taxon>Pseudomonadati</taxon>
        <taxon>Pseudomonadota</taxon>
        <taxon>Alphaproteobacteria</taxon>
        <taxon>Sphingomonadales</taxon>
        <taxon>Sphingomonadaceae</taxon>
        <taxon>Sphingobium</taxon>
    </lineage>
</organism>
<feature type="binding site" evidence="7">
    <location>
        <position position="208"/>
    </location>
    <ligand>
        <name>Zn(2+)</name>
        <dbReference type="ChEBI" id="CHEBI:29105"/>
        <label>1</label>
    </ligand>
</feature>
<feature type="binding site" evidence="7">
    <location>
        <position position="400"/>
    </location>
    <ligand>
        <name>Zn(2+)</name>
        <dbReference type="ChEBI" id="CHEBI:29105"/>
        <label>2</label>
    </ligand>
</feature>
<dbReference type="AlphaFoldDB" id="A0A418YVS7"/>
<evidence type="ECO:0000256" key="1">
    <source>
        <dbReference type="ARBA" id="ARBA00001936"/>
    </source>
</evidence>
<feature type="binding site" evidence="7">
    <location>
        <position position="127"/>
    </location>
    <ligand>
        <name>Zn(2+)</name>
        <dbReference type="ChEBI" id="CHEBI:29105"/>
        <label>2</label>
    </ligand>
</feature>
<feature type="domain" description="Peptidase M20 dimerisation" evidence="9">
    <location>
        <begin position="232"/>
        <end position="329"/>
    </location>
</feature>
<gene>
    <name evidence="10" type="ORF">D0Z70_06550</name>
</gene>
<evidence type="ECO:0000313" key="10">
    <source>
        <dbReference type="EMBL" id="RJG56299.1"/>
    </source>
</evidence>
<comment type="subunit">
    <text evidence="3">Homodimer.</text>
</comment>
<protein>
    <submittedName>
        <fullName evidence="10">Allantoate amidohydrolase</fullName>
    </submittedName>
</protein>
<feature type="binding site" evidence="7">
    <location>
        <position position="81"/>
    </location>
    <ligand>
        <name>Zn(2+)</name>
        <dbReference type="ChEBI" id="CHEBI:29105"/>
        <label>1</label>
    </ligand>
</feature>
<comment type="caution">
    <text evidence="10">The sequence shown here is derived from an EMBL/GenBank/DDBJ whole genome shotgun (WGS) entry which is preliminary data.</text>
</comment>
<dbReference type="PANTHER" id="PTHR32494">
    <property type="entry name" value="ALLANTOATE DEIMINASE-RELATED"/>
    <property type="match status" value="1"/>
</dbReference>
<evidence type="ECO:0000256" key="6">
    <source>
        <dbReference type="ARBA" id="ARBA00023211"/>
    </source>
</evidence>
<evidence type="ECO:0000256" key="5">
    <source>
        <dbReference type="ARBA" id="ARBA00022801"/>
    </source>
</evidence>
<keyword evidence="5 10" id="KW-0378">Hydrolase</keyword>
<dbReference type="InterPro" id="IPR010158">
    <property type="entry name" value="Amidase_Cbmase"/>
</dbReference>
<evidence type="ECO:0000256" key="4">
    <source>
        <dbReference type="ARBA" id="ARBA00022723"/>
    </source>
</evidence>
<dbReference type="CDD" id="cd03884">
    <property type="entry name" value="M20_bAS"/>
    <property type="match status" value="1"/>
</dbReference>
<dbReference type="EMBL" id="QVRA01000004">
    <property type="protein sequence ID" value="RJG56299.1"/>
    <property type="molecule type" value="Genomic_DNA"/>
</dbReference>
<evidence type="ECO:0000313" key="11">
    <source>
        <dbReference type="Proteomes" id="UP000283469"/>
    </source>
</evidence>
<dbReference type="Proteomes" id="UP000283469">
    <property type="component" value="Unassembled WGS sequence"/>
</dbReference>
<feature type="binding site" evidence="7">
    <location>
        <position position="92"/>
    </location>
    <ligand>
        <name>Zn(2+)</name>
        <dbReference type="ChEBI" id="CHEBI:29105"/>
        <label>1</label>
    </ligand>
</feature>
<dbReference type="Pfam" id="PF01546">
    <property type="entry name" value="Peptidase_M20"/>
    <property type="match status" value="1"/>
</dbReference>
<dbReference type="InterPro" id="IPR002933">
    <property type="entry name" value="Peptidase_M20"/>
</dbReference>
<evidence type="ECO:0000256" key="8">
    <source>
        <dbReference type="PIRSR" id="PIRSR001235-2"/>
    </source>
</evidence>
<name>A0A418YVS7_9SPHN</name>
<dbReference type="Pfam" id="PF07687">
    <property type="entry name" value="M20_dimer"/>
    <property type="match status" value="1"/>
</dbReference>
<evidence type="ECO:0000256" key="2">
    <source>
        <dbReference type="ARBA" id="ARBA00006153"/>
    </source>
</evidence>
<dbReference type="PANTHER" id="PTHR32494:SF19">
    <property type="entry name" value="ALLANTOATE DEIMINASE-RELATED"/>
    <property type="match status" value="1"/>
</dbReference>
<keyword evidence="6" id="KW-0464">Manganese</keyword>
<keyword evidence="11" id="KW-1185">Reference proteome</keyword>
<dbReference type="NCBIfam" id="TIGR01879">
    <property type="entry name" value="hydantase"/>
    <property type="match status" value="1"/>
</dbReference>
<evidence type="ECO:0000259" key="9">
    <source>
        <dbReference type="Pfam" id="PF07687"/>
    </source>
</evidence>
<feature type="binding site" evidence="7">
    <location>
        <position position="92"/>
    </location>
    <ligand>
        <name>Zn(2+)</name>
        <dbReference type="ChEBI" id="CHEBI:29105"/>
        <label>2</label>
    </ligand>
</feature>
<dbReference type="GO" id="GO:0046872">
    <property type="term" value="F:metal ion binding"/>
    <property type="evidence" value="ECO:0007669"/>
    <property type="project" value="UniProtKB-KW"/>
</dbReference>
<evidence type="ECO:0000256" key="3">
    <source>
        <dbReference type="ARBA" id="ARBA00011738"/>
    </source>
</evidence>
<dbReference type="GO" id="GO:0016813">
    <property type="term" value="F:hydrolase activity, acting on carbon-nitrogen (but not peptide) bonds, in linear amidines"/>
    <property type="evidence" value="ECO:0007669"/>
    <property type="project" value="InterPro"/>
</dbReference>
<dbReference type="Gene3D" id="3.30.70.360">
    <property type="match status" value="1"/>
</dbReference>
<dbReference type="RefSeq" id="WP_119744633.1">
    <property type="nucleotide sequence ID" value="NZ_QVRA01000004.1"/>
</dbReference>
<comment type="similarity">
    <text evidence="2">Belongs to the peptidase M20 family.</text>
</comment>
<keyword evidence="4 7" id="KW-0479">Metal-binding</keyword>
<dbReference type="PIRSF" id="PIRSF001235">
    <property type="entry name" value="Amidase_carbamoylase"/>
    <property type="match status" value="1"/>
</dbReference>
<dbReference type="SUPFAM" id="SSF55031">
    <property type="entry name" value="Bacterial exopeptidase dimerisation domain"/>
    <property type="match status" value="1"/>
</dbReference>
<comment type="cofactor">
    <cofactor evidence="7">
        <name>Zn(2+)</name>
        <dbReference type="ChEBI" id="CHEBI:29105"/>
    </cofactor>
    <text evidence="7">Binds 2 Zn(2+) ions per subunit.</text>
</comment>
<dbReference type="NCBIfam" id="NF006775">
    <property type="entry name" value="PRK09290.2-5"/>
    <property type="match status" value="1"/>
</dbReference>
<dbReference type="Gene3D" id="3.40.630.10">
    <property type="entry name" value="Zn peptidases"/>
    <property type="match status" value="1"/>
</dbReference>
<accession>A0A418YVS7</accession>
<feature type="binding site" evidence="8">
    <location>
        <position position="306"/>
    </location>
    <ligand>
        <name>allantoate</name>
        <dbReference type="ChEBI" id="CHEBI:17536"/>
    </ligand>
</feature>
<dbReference type="InterPro" id="IPR011650">
    <property type="entry name" value="Peptidase_M20_dimer"/>
</dbReference>